<evidence type="ECO:0000256" key="5">
    <source>
        <dbReference type="ARBA" id="ARBA00023016"/>
    </source>
</evidence>
<dbReference type="RefSeq" id="WP_203001833.1">
    <property type="nucleotide sequence ID" value="NZ_JADWYU010000116.1"/>
</dbReference>
<dbReference type="GO" id="GO:0005524">
    <property type="term" value="F:ATP binding"/>
    <property type="evidence" value="ECO:0007669"/>
    <property type="project" value="UniProtKB-KW"/>
</dbReference>
<dbReference type="Proteomes" id="UP000604475">
    <property type="component" value="Unassembled WGS sequence"/>
</dbReference>
<proteinExistence type="inferred from homology"/>
<accession>A0A937RPB7</accession>
<dbReference type="GO" id="GO:0140662">
    <property type="term" value="F:ATP-dependent protein folding chaperone"/>
    <property type="evidence" value="ECO:0007669"/>
    <property type="project" value="InterPro"/>
</dbReference>
<dbReference type="EMBL" id="JAEACQ010000256">
    <property type="protein sequence ID" value="MBL7630939.1"/>
    <property type="molecule type" value="Genomic_DNA"/>
</dbReference>
<evidence type="ECO:0000256" key="1">
    <source>
        <dbReference type="ARBA" id="ARBA00007381"/>
    </source>
</evidence>
<dbReference type="SUPFAM" id="SSF53067">
    <property type="entry name" value="Actin-like ATPase domain"/>
    <property type="match status" value="2"/>
</dbReference>
<comment type="caution">
    <text evidence="8">The sequence shown here is derived from an EMBL/GenBank/DDBJ whole genome shotgun (WGS) entry which is preliminary data.</text>
</comment>
<evidence type="ECO:0000256" key="2">
    <source>
        <dbReference type="ARBA" id="ARBA00022553"/>
    </source>
</evidence>
<evidence type="ECO:0000256" key="3">
    <source>
        <dbReference type="ARBA" id="ARBA00022741"/>
    </source>
</evidence>
<dbReference type="InterPro" id="IPR013126">
    <property type="entry name" value="Hsp_70_fam"/>
</dbReference>
<dbReference type="PRINTS" id="PR00301">
    <property type="entry name" value="HEATSHOCK70"/>
</dbReference>
<dbReference type="PROSITE" id="PS00329">
    <property type="entry name" value="HSP70_2"/>
    <property type="match status" value="1"/>
</dbReference>
<dbReference type="InterPro" id="IPR018181">
    <property type="entry name" value="Heat_shock_70_CS"/>
</dbReference>
<keyword evidence="6" id="KW-0143">Chaperone</keyword>
<keyword evidence="5" id="KW-0346">Stress response</keyword>
<evidence type="ECO:0000256" key="7">
    <source>
        <dbReference type="RuleBase" id="RU003322"/>
    </source>
</evidence>
<dbReference type="PANTHER" id="PTHR19375">
    <property type="entry name" value="HEAT SHOCK PROTEIN 70KDA"/>
    <property type="match status" value="1"/>
</dbReference>
<dbReference type="InterPro" id="IPR029047">
    <property type="entry name" value="HSP70_peptide-bd_sf"/>
</dbReference>
<evidence type="ECO:0000313" key="9">
    <source>
        <dbReference type="Proteomes" id="UP000604475"/>
    </source>
</evidence>
<reference evidence="8" key="1">
    <citation type="submission" date="2020-12" db="EMBL/GenBank/DDBJ databases">
        <title>Genomic characterization of non-nitrogen-fixing Frankia strains.</title>
        <authorList>
            <person name="Carlos-Shanley C."/>
            <person name="Guerra T."/>
            <person name="Hahn D."/>
        </authorList>
    </citation>
    <scope>NUCLEOTIDE SEQUENCE</scope>
    <source>
        <strain evidence="8">CN6</strain>
    </source>
</reference>
<dbReference type="Gene3D" id="3.90.640.10">
    <property type="entry name" value="Actin, Chain A, domain 4"/>
    <property type="match status" value="1"/>
</dbReference>
<comment type="similarity">
    <text evidence="1 7">Belongs to the heat shock protein 70 family.</text>
</comment>
<dbReference type="Gene3D" id="2.60.34.10">
    <property type="entry name" value="Substrate Binding Domain Of DNAk, Chain A, domain 1"/>
    <property type="match status" value="1"/>
</dbReference>
<keyword evidence="9" id="KW-1185">Reference proteome</keyword>
<keyword evidence="3 7" id="KW-0547">Nucleotide-binding</keyword>
<dbReference type="Gene3D" id="3.30.420.40">
    <property type="match status" value="2"/>
</dbReference>
<organism evidence="8 9">
    <name type="scientific">Frankia nepalensis</name>
    <dbReference type="NCBI Taxonomy" id="1836974"/>
    <lineage>
        <taxon>Bacteria</taxon>
        <taxon>Bacillati</taxon>
        <taxon>Actinomycetota</taxon>
        <taxon>Actinomycetes</taxon>
        <taxon>Frankiales</taxon>
        <taxon>Frankiaceae</taxon>
        <taxon>Frankia</taxon>
    </lineage>
</organism>
<sequence>MSGRLGIDFGTSNSVVATWDERAGQARTVAMPELGVDRRLDGPDRLGGQGGAEVMHVVPSLLHVAGPRTTWYGGQVVRRGLYEHPLTFRWMKRYVSQRAAPVGRRLPDGRRMTPVEAAEDFLVRLVQDAAVEAGGGLDEEVAFSVPVESFEHYDAWLRGVAETAGVRRFRLIDEASAAALGYGARIQPGDVYLVFDFGGGTLDVSVVRIEEESASPIGGAGGGRRCRVLGKRGADVGGASIDGWLFAEVLRRGRRSSSDEDVRRMSAELLVRCEAAKEALSTARSAEISAQDPETGRVLDAEVTRDELEELLDAQGLYTDVERVIGSALGKARDKGFDEDSVKQVLLVGGSSLIPSVRTQVRRRFGRDRVAMSRPLDVVAAGAAAFVAGVDFYDHIQHDYAVRHVNATTGAYEYRTVVEAGTSYPTRDTVTTLTVKATFDGQHELGLAIFELSEPAARSGGDAPVELMFDGAGAARLVPADAHEQRERTHFWMNADAPTFLVADPPGRRGEDRFTVEFHVDDGKRLLVTARDLRTGRLVHHRTPVVRLT</sequence>
<keyword evidence="2" id="KW-0597">Phosphoprotein</keyword>
<name>A0A937RPB7_9ACTN</name>
<gene>
    <name evidence="8" type="ORF">I7412_28005</name>
</gene>
<evidence type="ECO:0000313" key="8">
    <source>
        <dbReference type="EMBL" id="MBL7630939.1"/>
    </source>
</evidence>
<keyword evidence="4 7" id="KW-0067">ATP-binding</keyword>
<evidence type="ECO:0000256" key="6">
    <source>
        <dbReference type="ARBA" id="ARBA00023186"/>
    </source>
</evidence>
<dbReference type="AlphaFoldDB" id="A0A937RPB7"/>
<dbReference type="InterPro" id="IPR043129">
    <property type="entry name" value="ATPase_NBD"/>
</dbReference>
<dbReference type="Pfam" id="PF00012">
    <property type="entry name" value="HSP70"/>
    <property type="match status" value="1"/>
</dbReference>
<evidence type="ECO:0000256" key="4">
    <source>
        <dbReference type="ARBA" id="ARBA00022840"/>
    </source>
</evidence>
<protein>
    <submittedName>
        <fullName evidence="8">Hsp70 family protein</fullName>
    </submittedName>
</protein>